<dbReference type="InterPro" id="IPR035169">
    <property type="entry name" value="DUF5318"/>
</dbReference>
<sequence>MIQYRYEVSHQWQRRSLLRRFRAGQVPREALCDADFLLVTAARFHGVPAPAPCPVCGSDDARVVRWVHGEELGRRSGTARSEEEIAALVAERGEVSVHTVEVCPRCRWNHLLSSATAVAEGEPQGNRSGEG</sequence>
<organism evidence="1 2">
    <name type="scientific">Corynebacterium mastitidis</name>
    <dbReference type="NCBI Taxonomy" id="161890"/>
    <lineage>
        <taxon>Bacteria</taxon>
        <taxon>Bacillati</taxon>
        <taxon>Actinomycetota</taxon>
        <taxon>Actinomycetes</taxon>
        <taxon>Mycobacteriales</taxon>
        <taxon>Corynebacteriaceae</taxon>
        <taxon>Corynebacterium</taxon>
    </lineage>
</organism>
<dbReference type="OrthoDB" id="3531406at2"/>
<accession>A0A2N0X5Q7</accession>
<evidence type="ECO:0000313" key="2">
    <source>
        <dbReference type="Proteomes" id="UP000233249"/>
    </source>
</evidence>
<name>A0A2N0X5Q7_9CORY</name>
<evidence type="ECO:0008006" key="3">
    <source>
        <dbReference type="Google" id="ProtNLM"/>
    </source>
</evidence>
<comment type="caution">
    <text evidence="1">The sequence shown here is derived from an EMBL/GenBank/DDBJ whole genome shotgun (WGS) entry which is preliminary data.</text>
</comment>
<dbReference type="Pfam" id="PF17249">
    <property type="entry name" value="DUF5318"/>
    <property type="match status" value="1"/>
</dbReference>
<gene>
    <name evidence="1" type="ORF">CXB45_09200</name>
</gene>
<dbReference type="AlphaFoldDB" id="A0A2N0X5Q7"/>
<evidence type="ECO:0000313" key="1">
    <source>
        <dbReference type="EMBL" id="PKF68030.1"/>
    </source>
</evidence>
<protein>
    <recommendedName>
        <fullName evidence="3">DUF5318 domain-containing protein</fullName>
    </recommendedName>
</protein>
<dbReference type="EMBL" id="PJAF01000030">
    <property type="protein sequence ID" value="PKF68030.1"/>
    <property type="molecule type" value="Genomic_DNA"/>
</dbReference>
<proteinExistence type="predicted"/>
<dbReference type="STRING" id="1121365.GCA_000375365_00822"/>
<dbReference type="Proteomes" id="UP000233249">
    <property type="component" value="Unassembled WGS sequence"/>
</dbReference>
<reference evidence="1 2" key="1">
    <citation type="submission" date="2017-12" db="EMBL/GenBank/DDBJ databases">
        <title>Corynebacterium mastitidis 16-1433 Genome.</title>
        <authorList>
            <person name="Gulvik C.A."/>
        </authorList>
    </citation>
    <scope>NUCLEOTIDE SEQUENCE [LARGE SCALE GENOMIC DNA]</scope>
    <source>
        <strain evidence="1 2">16-1433</strain>
    </source>
</reference>
<dbReference type="RefSeq" id="WP_101174166.1">
    <property type="nucleotide sequence ID" value="NZ_JBBMMG010000033.1"/>
</dbReference>